<evidence type="ECO:0000313" key="2">
    <source>
        <dbReference type="Proteomes" id="UP001195483"/>
    </source>
</evidence>
<reference evidence="1" key="2">
    <citation type="journal article" date="2021" name="Genome Biol. Evol.">
        <title>Developing a high-quality reference genome for a parasitic bivalve with doubly uniparental inheritance (Bivalvia: Unionida).</title>
        <authorList>
            <person name="Smith C.H."/>
        </authorList>
    </citation>
    <scope>NUCLEOTIDE SEQUENCE</scope>
    <source>
        <strain evidence="1">CHS0354</strain>
        <tissue evidence="1">Mantle</tissue>
    </source>
</reference>
<protein>
    <submittedName>
        <fullName evidence="1">Uncharacterized protein</fullName>
    </submittedName>
</protein>
<name>A0AAE0RU01_9BIVA</name>
<keyword evidence="2" id="KW-1185">Reference proteome</keyword>
<dbReference type="EMBL" id="JAEAOA010001954">
    <property type="protein sequence ID" value="KAK3579280.1"/>
    <property type="molecule type" value="Genomic_DNA"/>
</dbReference>
<dbReference type="AlphaFoldDB" id="A0AAE0RU01"/>
<reference evidence="1" key="3">
    <citation type="submission" date="2023-05" db="EMBL/GenBank/DDBJ databases">
        <authorList>
            <person name="Smith C.H."/>
        </authorList>
    </citation>
    <scope>NUCLEOTIDE SEQUENCE</scope>
    <source>
        <strain evidence="1">CHS0354</strain>
        <tissue evidence="1">Mantle</tissue>
    </source>
</reference>
<reference evidence="1" key="1">
    <citation type="journal article" date="2021" name="Genome Biol. Evol.">
        <title>A High-Quality Reference Genome for a Parasitic Bivalve with Doubly Uniparental Inheritance (Bivalvia: Unionida).</title>
        <authorList>
            <person name="Smith C.H."/>
        </authorList>
    </citation>
    <scope>NUCLEOTIDE SEQUENCE</scope>
    <source>
        <strain evidence="1">CHS0354</strain>
    </source>
</reference>
<organism evidence="1 2">
    <name type="scientific">Potamilus streckersoni</name>
    <dbReference type="NCBI Taxonomy" id="2493646"/>
    <lineage>
        <taxon>Eukaryota</taxon>
        <taxon>Metazoa</taxon>
        <taxon>Spiralia</taxon>
        <taxon>Lophotrochozoa</taxon>
        <taxon>Mollusca</taxon>
        <taxon>Bivalvia</taxon>
        <taxon>Autobranchia</taxon>
        <taxon>Heteroconchia</taxon>
        <taxon>Palaeoheterodonta</taxon>
        <taxon>Unionida</taxon>
        <taxon>Unionoidea</taxon>
        <taxon>Unionidae</taxon>
        <taxon>Ambleminae</taxon>
        <taxon>Lampsilini</taxon>
        <taxon>Potamilus</taxon>
    </lineage>
</organism>
<sequence length="71" mass="7776">MELRGNPHSFIGRKSGAEHRRQAHLFFPSFPRKGRNGGKNEANLPHFLSPPLEGIGGVLADDTLVSLSQVK</sequence>
<gene>
    <name evidence="1" type="ORF">CHS0354_033359</name>
</gene>
<comment type="caution">
    <text evidence="1">The sequence shown here is derived from an EMBL/GenBank/DDBJ whole genome shotgun (WGS) entry which is preliminary data.</text>
</comment>
<proteinExistence type="predicted"/>
<dbReference type="Proteomes" id="UP001195483">
    <property type="component" value="Unassembled WGS sequence"/>
</dbReference>
<accession>A0AAE0RU01</accession>
<evidence type="ECO:0000313" key="1">
    <source>
        <dbReference type="EMBL" id="KAK3579280.1"/>
    </source>
</evidence>